<keyword evidence="2" id="KW-0812">Transmembrane</keyword>
<keyword evidence="4" id="KW-1185">Reference proteome</keyword>
<dbReference type="EMBL" id="CP053892">
    <property type="protein sequence ID" value="QKG19032.1"/>
    <property type="molecule type" value="Genomic_DNA"/>
</dbReference>
<reference evidence="3 4" key="1">
    <citation type="submission" date="2020-05" db="EMBL/GenBank/DDBJ databases">
        <title>Actinomadura verrucosospora NRRL-B18236 (PFL_A860) Genome sequencing and assembly.</title>
        <authorList>
            <person name="Samborskyy M."/>
        </authorList>
    </citation>
    <scope>NUCLEOTIDE SEQUENCE [LARGE SCALE GENOMIC DNA]</scope>
    <source>
        <strain evidence="3 4">NRRL:B18236</strain>
    </source>
</reference>
<dbReference type="RefSeq" id="WP_173092694.1">
    <property type="nucleotide sequence ID" value="NZ_CP053892.1"/>
</dbReference>
<feature type="compositionally biased region" description="Gly residues" evidence="1">
    <location>
        <begin position="16"/>
        <end position="26"/>
    </location>
</feature>
<gene>
    <name evidence="3" type="ORF">ACTIVE_0668</name>
</gene>
<dbReference type="AlphaFoldDB" id="A0A7D3VUD3"/>
<feature type="region of interest" description="Disordered" evidence="1">
    <location>
        <begin position="1"/>
        <end position="26"/>
    </location>
</feature>
<feature type="transmembrane region" description="Helical" evidence="2">
    <location>
        <begin position="131"/>
        <end position="156"/>
    </location>
</feature>
<feature type="transmembrane region" description="Helical" evidence="2">
    <location>
        <begin position="209"/>
        <end position="230"/>
    </location>
</feature>
<evidence type="ECO:0000256" key="1">
    <source>
        <dbReference type="SAM" id="MobiDB-lite"/>
    </source>
</evidence>
<accession>A0A7D3VUD3</accession>
<protein>
    <submittedName>
        <fullName evidence="3">ABC transporter permease</fullName>
    </submittedName>
</protein>
<evidence type="ECO:0000313" key="3">
    <source>
        <dbReference type="EMBL" id="QKG19032.1"/>
    </source>
</evidence>
<evidence type="ECO:0000313" key="4">
    <source>
        <dbReference type="Proteomes" id="UP000501240"/>
    </source>
</evidence>
<feature type="transmembrane region" description="Helical" evidence="2">
    <location>
        <begin position="46"/>
        <end position="68"/>
    </location>
</feature>
<keyword evidence="2" id="KW-1133">Transmembrane helix</keyword>
<name>A0A7D3VUD3_ACTVE</name>
<feature type="transmembrane region" description="Helical" evidence="2">
    <location>
        <begin position="176"/>
        <end position="197"/>
    </location>
</feature>
<sequence length="277" mass="28025">MAATVRARSGRDGRGGGHGGAERAGGGLPGAVAAEWTKLWSLRSTWWGLASAVVLMGLMCLVLASSTVSNNTNEVASDDQGVVSVSGVAISALDMVQFVVVAVAILVITGEYATGGIRSTLQWVPRRGRMLVAKAVVLAAVTLPAGVVLGVVGTAVAGPVLGGWGRFRAVVFVDDVLQAGVYLALVSVLVLGLGAMLRSTAGTLTTAFLFLLVVPMLLVNAGSSVGRRAADVLPSGAGRHFMSGDGPYPAGVGAAILAAWAVAALWGGVLVLRRRDA</sequence>
<dbReference type="Proteomes" id="UP000501240">
    <property type="component" value="Chromosome"/>
</dbReference>
<feature type="transmembrane region" description="Helical" evidence="2">
    <location>
        <begin position="88"/>
        <end position="110"/>
    </location>
</feature>
<feature type="transmembrane region" description="Helical" evidence="2">
    <location>
        <begin position="250"/>
        <end position="272"/>
    </location>
</feature>
<keyword evidence="2" id="KW-0472">Membrane</keyword>
<organism evidence="3 4">
    <name type="scientific">Actinomadura verrucosospora</name>
    <dbReference type="NCBI Taxonomy" id="46165"/>
    <lineage>
        <taxon>Bacteria</taxon>
        <taxon>Bacillati</taxon>
        <taxon>Actinomycetota</taxon>
        <taxon>Actinomycetes</taxon>
        <taxon>Streptosporangiales</taxon>
        <taxon>Thermomonosporaceae</taxon>
        <taxon>Actinomadura</taxon>
    </lineage>
</organism>
<evidence type="ECO:0000256" key="2">
    <source>
        <dbReference type="SAM" id="Phobius"/>
    </source>
</evidence>
<proteinExistence type="predicted"/>